<proteinExistence type="predicted"/>
<keyword evidence="2" id="KW-1185">Reference proteome</keyword>
<organism evidence="1 2">
    <name type="scientific">Sphingomonas melonis TY</name>
    <dbReference type="NCBI Taxonomy" id="621456"/>
    <lineage>
        <taxon>Bacteria</taxon>
        <taxon>Pseudomonadati</taxon>
        <taxon>Pseudomonadota</taxon>
        <taxon>Alphaproteobacteria</taxon>
        <taxon>Sphingomonadales</taxon>
        <taxon>Sphingomonadaceae</taxon>
        <taxon>Sphingomonas</taxon>
    </lineage>
</organism>
<dbReference type="OrthoDB" id="3698953at2"/>
<dbReference type="AlphaFoldDB" id="A0A175XZ73"/>
<dbReference type="Proteomes" id="UP000078460">
    <property type="component" value="Unassembled WGS sequence"/>
</dbReference>
<dbReference type="RefSeq" id="WP_062126030.1">
    <property type="nucleotide sequence ID" value="NZ_CP017578.1"/>
</dbReference>
<comment type="caution">
    <text evidence="1">The sequence shown here is derived from an EMBL/GenBank/DDBJ whole genome shotgun (WGS) entry which is preliminary data.</text>
</comment>
<dbReference type="EMBL" id="LQCK02000068">
    <property type="protein sequence ID" value="KZB93525.1"/>
    <property type="molecule type" value="Genomic_DNA"/>
</dbReference>
<dbReference type="KEGG" id="smy:BJP26_14475"/>
<evidence type="ECO:0000313" key="1">
    <source>
        <dbReference type="EMBL" id="KZB93525.1"/>
    </source>
</evidence>
<protein>
    <submittedName>
        <fullName evidence="1">Uncharacterized protein</fullName>
    </submittedName>
</protein>
<reference evidence="1" key="1">
    <citation type="submission" date="2016-03" db="EMBL/GenBank/DDBJ databases">
        <title>Sphingomonas melonis TY, whole genome shotgun sequencing.</title>
        <authorList>
            <person name="Wang H."/>
            <person name="Zhu P."/>
        </authorList>
    </citation>
    <scope>NUCLEOTIDE SEQUENCE [LARGE SCALE GENOMIC DNA]</scope>
    <source>
        <strain evidence="1">TY</strain>
    </source>
</reference>
<evidence type="ECO:0000313" key="2">
    <source>
        <dbReference type="Proteomes" id="UP000078460"/>
    </source>
</evidence>
<dbReference type="STRING" id="621456.BJP26_14475"/>
<name>A0A175XZ73_9SPHN</name>
<sequence>MSRHTFPGHAGQTINIGWDRPLATFFVQVTRPHPTKAGEKQTVAWQGTDDGELPTAASAIAVAAVYGDLPADLGATLEMDRMKTLGQADGPAQVAARRLRHNDSL</sequence>
<accession>A0A175XZ73</accession>
<gene>
    <name evidence="1" type="ORF">AVM11_11670</name>
</gene>